<reference evidence="2" key="1">
    <citation type="submission" date="2014-01" db="EMBL/GenBank/DDBJ databases">
        <authorList>
            <person name="Brown-Elliot B."/>
            <person name="Wallace R."/>
            <person name="Lenaerts A."/>
            <person name="Ordway D."/>
            <person name="DeGroote M.A."/>
            <person name="Parker T."/>
            <person name="Sizemore C."/>
            <person name="Tallon L.J."/>
            <person name="Sadzewicz L.K."/>
            <person name="Sengamalay N."/>
            <person name="Fraser C.M."/>
            <person name="Hine E."/>
            <person name="Shefchek K.A."/>
            <person name="Das S.P."/>
            <person name="Tettelin H."/>
        </authorList>
    </citation>
    <scope>NUCLEOTIDE SEQUENCE [LARGE SCALE GENOMIC DNA]</scope>
    <source>
        <strain evidence="2">4042</strain>
    </source>
</reference>
<proteinExistence type="predicted"/>
<protein>
    <submittedName>
        <fullName evidence="2">Uncharacterized protein</fullName>
    </submittedName>
</protein>
<evidence type="ECO:0000256" key="1">
    <source>
        <dbReference type="SAM" id="MobiDB-lite"/>
    </source>
</evidence>
<organism evidence="2">
    <name type="scientific">Mycobacterium xenopi 4042</name>
    <dbReference type="NCBI Taxonomy" id="1299334"/>
    <lineage>
        <taxon>Bacteria</taxon>
        <taxon>Bacillati</taxon>
        <taxon>Actinomycetota</taxon>
        <taxon>Actinomycetes</taxon>
        <taxon>Mycobacteriales</taxon>
        <taxon>Mycobacteriaceae</taxon>
        <taxon>Mycobacterium</taxon>
    </lineage>
</organism>
<accession>X7ZBU9</accession>
<dbReference type="EMBL" id="JAOB01000080">
    <property type="protein sequence ID" value="EUA16070.1"/>
    <property type="molecule type" value="Genomic_DNA"/>
</dbReference>
<evidence type="ECO:0000313" key="2">
    <source>
        <dbReference type="EMBL" id="EUA16070.1"/>
    </source>
</evidence>
<dbReference type="AlphaFoldDB" id="X7ZBU9"/>
<comment type="caution">
    <text evidence="2">The sequence shown here is derived from an EMBL/GenBank/DDBJ whole genome shotgun (WGS) entry which is preliminary data.</text>
</comment>
<gene>
    <name evidence="2" type="ORF">I553_1045</name>
</gene>
<name>X7ZBU9_MYCXE</name>
<feature type="region of interest" description="Disordered" evidence="1">
    <location>
        <begin position="1"/>
        <end position="25"/>
    </location>
</feature>
<sequence>MRKFRRSQQQPRRSTRRDYTEPRILSQVRILDQMEEATGPGSLTKF</sequence>